<dbReference type="EMBL" id="JAHWDP010000001">
    <property type="protein sequence ID" value="MBW2936796.1"/>
    <property type="molecule type" value="Genomic_DNA"/>
</dbReference>
<comment type="caution">
    <text evidence="7">The sequence shown here is derived from an EMBL/GenBank/DDBJ whole genome shotgun (WGS) entry which is preliminary data.</text>
</comment>
<evidence type="ECO:0000256" key="4">
    <source>
        <dbReference type="PROSITE-ProRule" id="PRU01248"/>
    </source>
</evidence>
<dbReference type="RefSeq" id="WP_219050645.1">
    <property type="nucleotide sequence ID" value="NZ_JAHWDP010000001.1"/>
</dbReference>
<dbReference type="CDD" id="cd00397">
    <property type="entry name" value="DNA_BRE_C"/>
    <property type="match status" value="1"/>
</dbReference>
<dbReference type="PROSITE" id="PS51900">
    <property type="entry name" value="CB"/>
    <property type="match status" value="1"/>
</dbReference>
<dbReference type="Proteomes" id="UP001138686">
    <property type="component" value="Unassembled WGS sequence"/>
</dbReference>
<name>A0A9X1JZ18_9FLAO</name>
<evidence type="ECO:0000256" key="1">
    <source>
        <dbReference type="ARBA" id="ARBA00008857"/>
    </source>
</evidence>
<dbReference type="GO" id="GO:0003677">
    <property type="term" value="F:DNA binding"/>
    <property type="evidence" value="ECO:0007669"/>
    <property type="project" value="UniProtKB-UniRule"/>
</dbReference>
<dbReference type="InterPro" id="IPR004107">
    <property type="entry name" value="Integrase_SAM-like_N"/>
</dbReference>
<dbReference type="PANTHER" id="PTHR30349:SF41">
    <property type="entry name" value="INTEGRASE_RECOMBINASE PROTEIN MJ0367-RELATED"/>
    <property type="match status" value="1"/>
</dbReference>
<evidence type="ECO:0000259" key="6">
    <source>
        <dbReference type="PROSITE" id="PS51900"/>
    </source>
</evidence>
<dbReference type="GO" id="GO:0015074">
    <property type="term" value="P:DNA integration"/>
    <property type="evidence" value="ECO:0007669"/>
    <property type="project" value="UniProtKB-KW"/>
</dbReference>
<proteinExistence type="inferred from homology"/>
<dbReference type="InterPro" id="IPR050090">
    <property type="entry name" value="Tyrosine_recombinase_XerCD"/>
</dbReference>
<dbReference type="PANTHER" id="PTHR30349">
    <property type="entry name" value="PHAGE INTEGRASE-RELATED"/>
    <property type="match status" value="1"/>
</dbReference>
<dbReference type="InterPro" id="IPR002104">
    <property type="entry name" value="Integrase_catalytic"/>
</dbReference>
<dbReference type="PROSITE" id="PS51898">
    <property type="entry name" value="TYR_RECOMBINASE"/>
    <property type="match status" value="1"/>
</dbReference>
<evidence type="ECO:0000313" key="7">
    <source>
        <dbReference type="EMBL" id="MBW2936796.1"/>
    </source>
</evidence>
<sequence length="424" mass="49851">MSQFTDFLTFEYANAYGSAYDLTKRKQYSEPKIFDAGGDLSKRWYVYFSFRNPSTGKLERQTPIYGGANHYHTKGERLEILSMYRKSLSDFLKKGFNPYEDNTDRLIPKFENPKILESLGDSRINNTTIKESFEKILDIKKNVVSVSSFTNYRSKLKKLEKWLNEKLPKNPTIDMVTKKLIVEYLNEVLARTSPRTRNNTRTELGSLFQVLVDNEIIPVNFIHSINVLKATPERNKTYTNQQQESIYSFLKDNDPILLLFIQFISYNFLRPIEVCRLKVKDVDVMERRIYIRAKNKPVKIKIIPEIMLESIPNLTSLEQDHFLFTPTQIGGEWNATEINRRDYFSKRFRTVVKNHFDLGKEYGLYSFRHTFITKLYKEMAVELTPFEVKSKLMLITGHSSMQALEKYLRDIDAALPEDYSEYFS</sequence>
<reference evidence="7" key="1">
    <citation type="submission" date="2021-07" db="EMBL/GenBank/DDBJ databases">
        <title>Aureisphaera sp. CAU 1614 isolated from sea sediment.</title>
        <authorList>
            <person name="Kim W."/>
        </authorList>
    </citation>
    <scope>NUCLEOTIDE SEQUENCE</scope>
    <source>
        <strain evidence="7">CAU 1614</strain>
    </source>
</reference>
<feature type="domain" description="Core-binding (CB)" evidence="6">
    <location>
        <begin position="127"/>
        <end position="212"/>
    </location>
</feature>
<dbReference type="InterPro" id="IPR044068">
    <property type="entry name" value="CB"/>
</dbReference>
<dbReference type="Pfam" id="PF00589">
    <property type="entry name" value="Phage_integrase"/>
    <property type="match status" value="1"/>
</dbReference>
<keyword evidence="3 4" id="KW-0238">DNA-binding</keyword>
<gene>
    <name evidence="7" type="ORF">KXJ69_01680</name>
</gene>
<evidence type="ECO:0000256" key="3">
    <source>
        <dbReference type="ARBA" id="ARBA00023125"/>
    </source>
</evidence>
<dbReference type="AlphaFoldDB" id="A0A9X1JZ18"/>
<comment type="similarity">
    <text evidence="1">Belongs to the 'phage' integrase family.</text>
</comment>
<dbReference type="Pfam" id="PF02899">
    <property type="entry name" value="Phage_int_SAM_1"/>
    <property type="match status" value="1"/>
</dbReference>
<organism evidence="7 8">
    <name type="scientific">Halomarinibacterium sedimenti</name>
    <dbReference type="NCBI Taxonomy" id="2857106"/>
    <lineage>
        <taxon>Bacteria</taxon>
        <taxon>Pseudomonadati</taxon>
        <taxon>Bacteroidota</taxon>
        <taxon>Flavobacteriia</taxon>
        <taxon>Flavobacteriales</taxon>
        <taxon>Flavobacteriaceae</taxon>
        <taxon>Halomarinibacterium</taxon>
    </lineage>
</organism>
<evidence type="ECO:0000256" key="2">
    <source>
        <dbReference type="ARBA" id="ARBA00022908"/>
    </source>
</evidence>
<feature type="domain" description="Tyr recombinase" evidence="5">
    <location>
        <begin position="233"/>
        <end position="420"/>
    </location>
</feature>
<keyword evidence="8" id="KW-1185">Reference proteome</keyword>
<keyword evidence="2" id="KW-0229">DNA integration</keyword>
<protein>
    <submittedName>
        <fullName evidence="7">Site-specific integrase</fullName>
    </submittedName>
</protein>
<accession>A0A9X1JZ18</accession>
<evidence type="ECO:0000313" key="8">
    <source>
        <dbReference type="Proteomes" id="UP001138686"/>
    </source>
</evidence>
<dbReference type="GO" id="GO:0006310">
    <property type="term" value="P:DNA recombination"/>
    <property type="evidence" value="ECO:0007669"/>
    <property type="project" value="InterPro"/>
</dbReference>
<evidence type="ECO:0000259" key="5">
    <source>
        <dbReference type="PROSITE" id="PS51898"/>
    </source>
</evidence>